<gene>
    <name evidence="3" type="ORF">UQ64_21630</name>
</gene>
<dbReference type="OrthoDB" id="9789407at2"/>
<evidence type="ECO:0000313" key="3">
    <source>
        <dbReference type="EMBL" id="KTD85242.1"/>
    </source>
</evidence>
<keyword evidence="3" id="KW-0131">Cell cycle</keyword>
<reference evidence="3 4" key="1">
    <citation type="journal article" date="2015" name="Int. Biodeterior. Biodegradation">
        <title>Physiological and genetic screening methods for the isolation of methyl tert-butyl ether-degrading bacteria for bioremediation purposes.</title>
        <authorList>
            <person name="Guisado I.M."/>
            <person name="Purswani J."/>
            <person name="Gonzalez Lopez J."/>
            <person name="Pozo C."/>
        </authorList>
    </citation>
    <scope>NUCLEOTIDE SEQUENCE [LARGE SCALE GENOMIC DNA]</scope>
    <source>
        <strain evidence="3 4">SH7</strain>
    </source>
</reference>
<organism evidence="3 4">
    <name type="scientific">Paenibacillus etheri</name>
    <dbReference type="NCBI Taxonomy" id="1306852"/>
    <lineage>
        <taxon>Bacteria</taxon>
        <taxon>Bacillati</taxon>
        <taxon>Bacillota</taxon>
        <taxon>Bacilli</taxon>
        <taxon>Bacillales</taxon>
        <taxon>Paenibacillaceae</taxon>
        <taxon>Paenibacillus</taxon>
    </lineage>
</organism>
<keyword evidence="3" id="KW-0132">Cell division</keyword>
<evidence type="ECO:0000256" key="1">
    <source>
        <dbReference type="ARBA" id="ARBA00044755"/>
    </source>
</evidence>
<protein>
    <submittedName>
        <fullName evidence="3">Cell division protein</fullName>
    </submittedName>
</protein>
<feature type="compositionally biased region" description="Basic and acidic residues" evidence="2">
    <location>
        <begin position="123"/>
        <end position="134"/>
    </location>
</feature>
<comment type="caution">
    <text evidence="3">The sequence shown here is derived from an EMBL/GenBank/DDBJ whole genome shotgun (WGS) entry which is preliminary data.</text>
</comment>
<dbReference type="InterPro" id="IPR007607">
    <property type="entry name" value="BacA/B"/>
</dbReference>
<evidence type="ECO:0000256" key="2">
    <source>
        <dbReference type="SAM" id="MobiDB-lite"/>
    </source>
</evidence>
<name>A0A0W1AVB8_9BACL</name>
<dbReference type="AlphaFoldDB" id="A0A0W1AVB8"/>
<keyword evidence="4" id="KW-1185">Reference proteome</keyword>
<dbReference type="RefSeq" id="WP_060625028.1">
    <property type="nucleotide sequence ID" value="NZ_LCZJ02000029.1"/>
</dbReference>
<dbReference type="EMBL" id="LCZJ02000029">
    <property type="protein sequence ID" value="KTD85242.1"/>
    <property type="molecule type" value="Genomic_DNA"/>
</dbReference>
<dbReference type="PANTHER" id="PTHR35024:SF4">
    <property type="entry name" value="POLYMER-FORMING CYTOSKELETAL PROTEIN"/>
    <property type="match status" value="1"/>
</dbReference>
<dbReference type="GO" id="GO:0051301">
    <property type="term" value="P:cell division"/>
    <property type="evidence" value="ECO:0007669"/>
    <property type="project" value="UniProtKB-KW"/>
</dbReference>
<dbReference type="Pfam" id="PF04519">
    <property type="entry name" value="Bactofilin"/>
    <property type="match status" value="1"/>
</dbReference>
<comment type="similarity">
    <text evidence="1">Belongs to the bactofilin family.</text>
</comment>
<feature type="region of interest" description="Disordered" evidence="2">
    <location>
        <begin position="114"/>
        <end position="150"/>
    </location>
</feature>
<dbReference type="Proteomes" id="UP000054709">
    <property type="component" value="Unassembled WGS sequence"/>
</dbReference>
<dbReference type="PANTHER" id="PTHR35024">
    <property type="entry name" value="HYPOTHETICAL CYTOSOLIC PROTEIN"/>
    <property type="match status" value="1"/>
</dbReference>
<proteinExistence type="inferred from homology"/>
<accession>A0A0W1AVB8</accession>
<evidence type="ECO:0000313" key="4">
    <source>
        <dbReference type="Proteomes" id="UP000054709"/>
    </source>
</evidence>
<sequence length="150" mass="15817">MWNKRRQQGAPFKSTDSLIGHGGTLEGKVHCDTNLRIEGTFSGEIICSGIVTVGEEGTVRSSIRAEEIVIAGKVYGDVTVDRRLIMTGTGELHGNISAAALSITEGSLLNGSIAMQEQPTSEKAGEPKSNMKKDKAAKRSSKAEGTLEAG</sequence>